<comment type="similarity">
    <text evidence="1">Belongs to the short-chain dehydrogenases/reductases (SDR) family.</text>
</comment>
<dbReference type="PANTHER" id="PTHR43544:SF12">
    <property type="entry name" value="NAD(P)-BINDING ROSSMANN-FOLD SUPERFAMILY PROTEIN"/>
    <property type="match status" value="1"/>
</dbReference>
<reference evidence="2 3" key="1">
    <citation type="submission" date="2014-04" db="EMBL/GenBank/DDBJ databases">
        <authorList>
            <consortium name="DOE Joint Genome Institute"/>
            <person name="Kuo A."/>
            <person name="Gay G."/>
            <person name="Dore J."/>
            <person name="Kohler A."/>
            <person name="Nagy L.G."/>
            <person name="Floudas D."/>
            <person name="Copeland A."/>
            <person name="Barry K.W."/>
            <person name="Cichocki N."/>
            <person name="Veneault-Fourrey C."/>
            <person name="LaButti K."/>
            <person name="Lindquist E.A."/>
            <person name="Lipzen A."/>
            <person name="Lundell T."/>
            <person name="Morin E."/>
            <person name="Murat C."/>
            <person name="Sun H."/>
            <person name="Tunlid A."/>
            <person name="Henrissat B."/>
            <person name="Grigoriev I.V."/>
            <person name="Hibbett D.S."/>
            <person name="Martin F."/>
            <person name="Nordberg H.P."/>
            <person name="Cantor M.N."/>
            <person name="Hua S.X."/>
        </authorList>
    </citation>
    <scope>NUCLEOTIDE SEQUENCE [LARGE SCALE GENOMIC DNA]</scope>
    <source>
        <strain evidence="3">h7</strain>
    </source>
</reference>
<dbReference type="AlphaFoldDB" id="A0A0C3CPQ7"/>
<dbReference type="HOGENOM" id="CLU_010194_9_7_1"/>
<dbReference type="InterPro" id="IPR051468">
    <property type="entry name" value="Fungal_SecMetab_SDRs"/>
</dbReference>
<dbReference type="InterPro" id="IPR002347">
    <property type="entry name" value="SDR_fam"/>
</dbReference>
<dbReference type="PRINTS" id="PR00081">
    <property type="entry name" value="GDHRDH"/>
</dbReference>
<dbReference type="EMBL" id="KN831771">
    <property type="protein sequence ID" value="KIM45846.1"/>
    <property type="molecule type" value="Genomic_DNA"/>
</dbReference>
<sequence length="282" mass="31181">MSLNPFVLIAPGATRGLGVALTRQFLRTTNLPVYASHRGPASEDSIKKIILEPLGKEIDPARLNLLKLDLTSEDSIAGAAQSLSESLEQKNLSNAFIHTAFITGGMLVPEKKPADLDWNTLKETFQINVISHLLIIKHFARFLPPSGMHAQSQSPDTALSKDINGDSLPYVAKWAHVSARLGSIQDNERGGWYSYRSSKAALNQVIKTFDLHLQQHHTQAMCVGVHPGTVKTDLSKGFWASTRRQELFEPMDAAANLIDVVENLSTHQRGKVWDWSGKEVPW</sequence>
<protein>
    <recommendedName>
        <fullName evidence="4">NAD(P)-binding protein</fullName>
    </recommendedName>
</protein>
<dbReference type="PANTHER" id="PTHR43544">
    <property type="entry name" value="SHORT-CHAIN DEHYDROGENASE/REDUCTASE"/>
    <property type="match status" value="1"/>
</dbReference>
<proteinExistence type="inferred from homology"/>
<keyword evidence="3" id="KW-1185">Reference proteome</keyword>
<dbReference type="InterPro" id="IPR036291">
    <property type="entry name" value="NAD(P)-bd_dom_sf"/>
</dbReference>
<reference evidence="3" key="2">
    <citation type="submission" date="2015-01" db="EMBL/GenBank/DDBJ databases">
        <title>Evolutionary Origins and Diversification of the Mycorrhizal Mutualists.</title>
        <authorList>
            <consortium name="DOE Joint Genome Institute"/>
            <consortium name="Mycorrhizal Genomics Consortium"/>
            <person name="Kohler A."/>
            <person name="Kuo A."/>
            <person name="Nagy L.G."/>
            <person name="Floudas D."/>
            <person name="Copeland A."/>
            <person name="Barry K.W."/>
            <person name="Cichocki N."/>
            <person name="Veneault-Fourrey C."/>
            <person name="LaButti K."/>
            <person name="Lindquist E.A."/>
            <person name="Lipzen A."/>
            <person name="Lundell T."/>
            <person name="Morin E."/>
            <person name="Murat C."/>
            <person name="Riley R."/>
            <person name="Ohm R."/>
            <person name="Sun H."/>
            <person name="Tunlid A."/>
            <person name="Henrissat B."/>
            <person name="Grigoriev I.V."/>
            <person name="Hibbett D.S."/>
            <person name="Martin F."/>
        </authorList>
    </citation>
    <scope>NUCLEOTIDE SEQUENCE [LARGE SCALE GENOMIC DNA]</scope>
    <source>
        <strain evidence="3">h7</strain>
    </source>
</reference>
<evidence type="ECO:0008006" key="4">
    <source>
        <dbReference type="Google" id="ProtNLM"/>
    </source>
</evidence>
<name>A0A0C3CPQ7_HEBCY</name>
<gene>
    <name evidence="2" type="ORF">M413DRAFT_295428</name>
</gene>
<dbReference type="Proteomes" id="UP000053424">
    <property type="component" value="Unassembled WGS sequence"/>
</dbReference>
<dbReference type="GO" id="GO:0005737">
    <property type="term" value="C:cytoplasm"/>
    <property type="evidence" value="ECO:0007669"/>
    <property type="project" value="TreeGrafter"/>
</dbReference>
<dbReference type="OrthoDB" id="5296at2759"/>
<evidence type="ECO:0000313" key="2">
    <source>
        <dbReference type="EMBL" id="KIM45846.1"/>
    </source>
</evidence>
<organism evidence="2 3">
    <name type="scientific">Hebeloma cylindrosporum</name>
    <dbReference type="NCBI Taxonomy" id="76867"/>
    <lineage>
        <taxon>Eukaryota</taxon>
        <taxon>Fungi</taxon>
        <taxon>Dikarya</taxon>
        <taxon>Basidiomycota</taxon>
        <taxon>Agaricomycotina</taxon>
        <taxon>Agaricomycetes</taxon>
        <taxon>Agaricomycetidae</taxon>
        <taxon>Agaricales</taxon>
        <taxon>Agaricineae</taxon>
        <taxon>Hymenogastraceae</taxon>
        <taxon>Hebeloma</taxon>
    </lineage>
</organism>
<dbReference type="Gene3D" id="3.40.50.720">
    <property type="entry name" value="NAD(P)-binding Rossmann-like Domain"/>
    <property type="match status" value="1"/>
</dbReference>
<dbReference type="GO" id="GO:0016491">
    <property type="term" value="F:oxidoreductase activity"/>
    <property type="evidence" value="ECO:0007669"/>
    <property type="project" value="TreeGrafter"/>
</dbReference>
<evidence type="ECO:0000256" key="1">
    <source>
        <dbReference type="ARBA" id="ARBA00006484"/>
    </source>
</evidence>
<dbReference type="SUPFAM" id="SSF51735">
    <property type="entry name" value="NAD(P)-binding Rossmann-fold domains"/>
    <property type="match status" value="1"/>
</dbReference>
<accession>A0A0C3CPQ7</accession>
<evidence type="ECO:0000313" key="3">
    <source>
        <dbReference type="Proteomes" id="UP000053424"/>
    </source>
</evidence>